<dbReference type="RefSeq" id="WP_006601545.1">
    <property type="nucleotide sequence ID" value="NZ_CP106966.1"/>
</dbReference>
<protein>
    <submittedName>
        <fullName evidence="4">DUF3592 domain-containing protein</fullName>
    </submittedName>
</protein>
<accession>A0A847TF54</accession>
<evidence type="ECO:0000313" key="4">
    <source>
        <dbReference type="EMBL" id="TVT86912.1"/>
    </source>
</evidence>
<keyword evidence="1" id="KW-1133">Transmembrane helix</keyword>
<reference evidence="4 5" key="1">
    <citation type="submission" date="2019-07" db="EMBL/GenBank/DDBJ databases">
        <title>Draft genome sequence of Haloferax volcanii SS0101, isolated from salt farm in Samut Sakhon, Thailand.</title>
        <authorList>
            <person name="Wanthongcharoen S."/>
            <person name="Yamprayoonswat W."/>
            <person name="Ruangsuj P."/>
            <person name="Thongpramul N."/>
            <person name="Jumpathong W."/>
            <person name="Sittihan S."/>
            <person name="Kanjanavas P."/>
            <person name="Yasawong M."/>
        </authorList>
    </citation>
    <scope>NUCLEOTIDE SEQUENCE [LARGE SCALE GENOMIC DNA]</scope>
    <source>
        <strain evidence="4 5">SS0101</strain>
    </source>
</reference>
<proteinExistence type="predicted"/>
<reference evidence="3" key="2">
    <citation type="submission" date="2019-12" db="EMBL/GenBank/DDBJ databases">
        <title>Haloferax alexandrinus strain pws11.</title>
        <authorList>
            <person name="Verma D.K."/>
            <person name="Gopal K."/>
            <person name="Prasad E.S."/>
        </authorList>
    </citation>
    <scope>NUCLEOTIDE SEQUENCE</scope>
    <source>
        <strain evidence="3">Pws11</strain>
    </source>
</reference>
<dbReference type="EMBL" id="WOWC01000001">
    <property type="protein sequence ID" value="NLV04422.1"/>
    <property type="molecule type" value="Genomic_DNA"/>
</dbReference>
<dbReference type="Proteomes" id="UP000320212">
    <property type="component" value="Unassembled WGS sequence"/>
</dbReference>
<evidence type="ECO:0000313" key="3">
    <source>
        <dbReference type="EMBL" id="NLV04422.1"/>
    </source>
</evidence>
<dbReference type="EMBL" id="VMTR01000354">
    <property type="protein sequence ID" value="TVT86912.1"/>
    <property type="molecule type" value="Genomic_DNA"/>
</dbReference>
<dbReference type="InterPro" id="IPR021994">
    <property type="entry name" value="DUF3592"/>
</dbReference>
<organism evidence="4 5">
    <name type="scientific">Haloferax volcanii</name>
    <name type="common">Halobacterium volcanii</name>
    <dbReference type="NCBI Taxonomy" id="2246"/>
    <lineage>
        <taxon>Archaea</taxon>
        <taxon>Methanobacteriati</taxon>
        <taxon>Methanobacteriota</taxon>
        <taxon>Stenosarchaea group</taxon>
        <taxon>Halobacteria</taxon>
        <taxon>Halobacteriales</taxon>
        <taxon>Haloferacaceae</taxon>
        <taxon>Haloferax</taxon>
    </lineage>
</organism>
<keyword evidence="1" id="KW-0472">Membrane</keyword>
<comment type="caution">
    <text evidence="4">The sequence shown here is derived from an EMBL/GenBank/DDBJ whole genome shotgun (WGS) entry which is preliminary data.</text>
</comment>
<evidence type="ECO:0000259" key="2">
    <source>
        <dbReference type="Pfam" id="PF12158"/>
    </source>
</evidence>
<feature type="domain" description="DUF3592" evidence="2">
    <location>
        <begin position="49"/>
        <end position="135"/>
    </location>
</feature>
<dbReference type="GeneID" id="300251945"/>
<dbReference type="Pfam" id="PF12158">
    <property type="entry name" value="DUF3592"/>
    <property type="match status" value="1"/>
</dbReference>
<accession>A0A558FN09</accession>
<feature type="transmembrane region" description="Helical" evidence="1">
    <location>
        <begin position="141"/>
        <end position="159"/>
    </location>
</feature>
<name>A0A558FN09_HALVO</name>
<evidence type="ECO:0000256" key="1">
    <source>
        <dbReference type="SAM" id="Phobius"/>
    </source>
</evidence>
<dbReference type="Proteomes" id="UP000619835">
    <property type="component" value="Unassembled WGS sequence"/>
</dbReference>
<keyword evidence="1" id="KW-0812">Transmembrane</keyword>
<sequence>MPSDMEFKFNGPSGPLGVALLLILGLGVMGYGGYSYLAQSSALDATETVDATVVSTAIEQVNQRRGTDDYRPQATFRYTYEGERYTSTHMYPGGVSREFETKEDAQSQLGGYEQGATVTAYVPSNSPGDAFLIHESSTKPLYITGFGAALVLGTLVSVLRN</sequence>
<feature type="transmembrane region" description="Helical" evidence="1">
    <location>
        <begin position="16"/>
        <end position="37"/>
    </location>
</feature>
<dbReference type="AlphaFoldDB" id="A0A558FN09"/>
<evidence type="ECO:0000313" key="5">
    <source>
        <dbReference type="Proteomes" id="UP000320212"/>
    </source>
</evidence>
<gene>
    <name evidence="4" type="ORF">FQA18_19525</name>
    <name evidence="3" type="ORF">GOC85_17880</name>
</gene>